<feature type="chain" id="PRO_5045293926" evidence="1">
    <location>
        <begin position="20"/>
        <end position="282"/>
    </location>
</feature>
<feature type="signal peptide" evidence="1">
    <location>
        <begin position="1"/>
        <end position="19"/>
    </location>
</feature>
<evidence type="ECO:0000256" key="1">
    <source>
        <dbReference type="SAM" id="SignalP"/>
    </source>
</evidence>
<keyword evidence="3" id="KW-0378">Hydrolase</keyword>
<sequence length="282" mass="32919">MKKMSFLMILFCYFGVLFAQEETKIMTYNIKLDHPKEGKNSWDNRKSFMMKQINFYEPDVFGVQEALPNQMTYMDSTLIDYNYVGVGRDDGKNAGEYSAIFYKKETFRIVKGATFWLSETPEKVSMGWDAVCNRVCTYSLLENKKTHTRFWVFNTHFDHVGKLARTESPKLILQKINELNTENWPVILMGDFNLEPKTEQIQFIKKHLKDSKEASKTTSFGPSGTFNGFHFNEPVTRRIDYIFVSDNSIRVNKYAVLSDSKDCKYPSDHLPVYIEIQLIKTN</sequence>
<dbReference type="InterPro" id="IPR036691">
    <property type="entry name" value="Endo/exonu/phosph_ase_sf"/>
</dbReference>
<feature type="domain" description="Endonuclease/exonuclease/phosphatase" evidence="2">
    <location>
        <begin position="26"/>
        <end position="269"/>
    </location>
</feature>
<dbReference type="PANTHER" id="PTHR12121">
    <property type="entry name" value="CARBON CATABOLITE REPRESSOR PROTEIN 4"/>
    <property type="match status" value="1"/>
</dbReference>
<proteinExistence type="predicted"/>
<dbReference type="PANTHER" id="PTHR12121:SF36">
    <property type="entry name" value="ENDONUCLEASE_EXONUCLEASE_PHOSPHATASE DOMAIN-CONTAINING PROTEIN"/>
    <property type="match status" value="1"/>
</dbReference>
<keyword evidence="3" id="KW-0255">Endonuclease</keyword>
<dbReference type="SUPFAM" id="SSF56219">
    <property type="entry name" value="DNase I-like"/>
    <property type="match status" value="1"/>
</dbReference>
<keyword evidence="4" id="KW-1185">Reference proteome</keyword>
<dbReference type="Gene3D" id="3.60.10.10">
    <property type="entry name" value="Endonuclease/exonuclease/phosphatase"/>
    <property type="match status" value="1"/>
</dbReference>
<dbReference type="Proteomes" id="UP001337305">
    <property type="component" value="Unassembled WGS sequence"/>
</dbReference>
<dbReference type="InterPro" id="IPR005135">
    <property type="entry name" value="Endo/exonuclease/phosphatase"/>
</dbReference>
<name>A0ABU7XXC6_9FLAO</name>
<dbReference type="GO" id="GO:0004519">
    <property type="term" value="F:endonuclease activity"/>
    <property type="evidence" value="ECO:0007669"/>
    <property type="project" value="UniProtKB-KW"/>
</dbReference>
<dbReference type="RefSeq" id="WP_303307309.1">
    <property type="nucleotide sequence ID" value="NZ_JAODOP010000004.1"/>
</dbReference>
<protein>
    <submittedName>
        <fullName evidence="3">Endonuclease/exonuclease/phosphatase family protein</fullName>
    </submittedName>
</protein>
<accession>A0ABU7XXC6</accession>
<organism evidence="3 4">
    <name type="scientific">Flavivirga spongiicola</name>
    <dbReference type="NCBI Taxonomy" id="421621"/>
    <lineage>
        <taxon>Bacteria</taxon>
        <taxon>Pseudomonadati</taxon>
        <taxon>Bacteroidota</taxon>
        <taxon>Flavobacteriia</taxon>
        <taxon>Flavobacteriales</taxon>
        <taxon>Flavobacteriaceae</taxon>
        <taxon>Flavivirga</taxon>
    </lineage>
</organism>
<dbReference type="InterPro" id="IPR050410">
    <property type="entry name" value="CCR4/nocturin_mRNA_transcr"/>
</dbReference>
<evidence type="ECO:0000259" key="2">
    <source>
        <dbReference type="Pfam" id="PF03372"/>
    </source>
</evidence>
<dbReference type="Pfam" id="PF03372">
    <property type="entry name" value="Exo_endo_phos"/>
    <property type="match status" value="1"/>
</dbReference>
<dbReference type="CDD" id="cd09083">
    <property type="entry name" value="EEP-1"/>
    <property type="match status" value="1"/>
</dbReference>
<dbReference type="EMBL" id="JAODOP010000004">
    <property type="protein sequence ID" value="MEF3835006.1"/>
    <property type="molecule type" value="Genomic_DNA"/>
</dbReference>
<keyword evidence="3" id="KW-0540">Nuclease</keyword>
<comment type="caution">
    <text evidence="3">The sequence shown here is derived from an EMBL/GenBank/DDBJ whole genome shotgun (WGS) entry which is preliminary data.</text>
</comment>
<keyword evidence="1" id="KW-0732">Signal</keyword>
<evidence type="ECO:0000313" key="4">
    <source>
        <dbReference type="Proteomes" id="UP001337305"/>
    </source>
</evidence>
<gene>
    <name evidence="3" type="ORF">N1F79_17875</name>
</gene>
<reference evidence="3 4" key="1">
    <citation type="submission" date="2022-09" db="EMBL/GenBank/DDBJ databases">
        <title>Genome sequencing of Flavivirga sp. MEBiC05379.</title>
        <authorList>
            <person name="Oh H.-M."/>
            <person name="Kwon K.K."/>
            <person name="Park M.J."/>
            <person name="Yang S.-H."/>
        </authorList>
    </citation>
    <scope>NUCLEOTIDE SEQUENCE [LARGE SCALE GENOMIC DNA]</scope>
    <source>
        <strain evidence="3 4">MEBiC05379</strain>
    </source>
</reference>
<evidence type="ECO:0000313" key="3">
    <source>
        <dbReference type="EMBL" id="MEF3835006.1"/>
    </source>
</evidence>